<evidence type="ECO:0000259" key="1">
    <source>
        <dbReference type="Pfam" id="PF01966"/>
    </source>
</evidence>
<dbReference type="RefSeq" id="WP_073075829.1">
    <property type="nucleotide sequence ID" value="NZ_FQXV01000001.1"/>
</dbReference>
<evidence type="ECO:0000313" key="2">
    <source>
        <dbReference type="EMBL" id="SHH55190.1"/>
    </source>
</evidence>
<dbReference type="STRING" id="1123282.SAMN02745823_00261"/>
<dbReference type="Pfam" id="PF01966">
    <property type="entry name" value="HD"/>
    <property type="match status" value="1"/>
</dbReference>
<organism evidence="2 3">
    <name type="scientific">Sporobacter termitidis DSM 10068</name>
    <dbReference type="NCBI Taxonomy" id="1123282"/>
    <lineage>
        <taxon>Bacteria</taxon>
        <taxon>Bacillati</taxon>
        <taxon>Bacillota</taxon>
        <taxon>Clostridia</taxon>
        <taxon>Eubacteriales</taxon>
        <taxon>Oscillospiraceae</taxon>
        <taxon>Sporobacter</taxon>
    </lineage>
</organism>
<dbReference type="EMBL" id="FQXV01000001">
    <property type="protein sequence ID" value="SHH55190.1"/>
    <property type="molecule type" value="Genomic_DNA"/>
</dbReference>
<feature type="domain" description="HD" evidence="1">
    <location>
        <begin position="34"/>
        <end position="130"/>
    </location>
</feature>
<dbReference type="InterPro" id="IPR006674">
    <property type="entry name" value="HD_domain"/>
</dbReference>
<evidence type="ECO:0000313" key="3">
    <source>
        <dbReference type="Proteomes" id="UP000183995"/>
    </source>
</evidence>
<dbReference type="OrthoDB" id="1680582at2"/>
<dbReference type="AlphaFoldDB" id="A0A1M5TX54"/>
<gene>
    <name evidence="2" type="ORF">SAMN02745823_00261</name>
</gene>
<name>A0A1M5TX54_9FIRM</name>
<keyword evidence="3" id="KW-1185">Reference proteome</keyword>
<proteinExistence type="predicted"/>
<dbReference type="Gene3D" id="1.10.3210.10">
    <property type="entry name" value="Hypothetical protein af1432"/>
    <property type="match status" value="1"/>
</dbReference>
<protein>
    <recommendedName>
        <fullName evidence="1">HD domain-containing protein</fullName>
    </recommendedName>
</protein>
<sequence>MNRVTQLQIELLKIIDAQDATIRRDETLDWERLHMASSARVAWLLALQRGVDPELAAAAAAVHDYGRIVTGKQPDHAEAGYLPVQEFLKNTGLFTAEEIAVIALAVKNHSSKTVVGTPVEEIVKDADVIDCYQYGLPFDRPEKKDRYEAWLRETTHAGAPA</sequence>
<reference evidence="2 3" key="1">
    <citation type="submission" date="2016-11" db="EMBL/GenBank/DDBJ databases">
        <authorList>
            <person name="Jaros S."/>
            <person name="Januszkiewicz K."/>
            <person name="Wedrychowicz H."/>
        </authorList>
    </citation>
    <scope>NUCLEOTIDE SEQUENCE [LARGE SCALE GENOMIC DNA]</scope>
    <source>
        <strain evidence="2 3">DSM 10068</strain>
    </source>
</reference>
<dbReference type="SUPFAM" id="SSF109604">
    <property type="entry name" value="HD-domain/PDEase-like"/>
    <property type="match status" value="1"/>
</dbReference>
<dbReference type="Proteomes" id="UP000183995">
    <property type="component" value="Unassembled WGS sequence"/>
</dbReference>
<accession>A0A1M5TX54</accession>